<evidence type="ECO:0000313" key="2">
    <source>
        <dbReference type="Proteomes" id="UP001501442"/>
    </source>
</evidence>
<evidence type="ECO:0008006" key="3">
    <source>
        <dbReference type="Google" id="ProtNLM"/>
    </source>
</evidence>
<dbReference type="Proteomes" id="UP001501442">
    <property type="component" value="Unassembled WGS sequence"/>
</dbReference>
<sequence>MHVSEVFFREDPTPRASWRLAVLMGANSRTYKFALGEALLELAGTGRTDAPLTELARPYAMRLVRHLEEAPQAPAVQELRDTDFLAIARREAAESVRLGQPTEALIRAAVQSMPAMVMQKFTNVPGGTTLPHRFYELTGAPRERIVRFTPEMQRLAMSEHADVLRGELGARWAIVESSFSTGVGASLMREGVAVDLQTLALTDKRRRRAITGVKEATIGFQHGRCLICNDPLAAEDPYAIDHVFAFSYMERMGGLRGWQGPDLDAIWNLAPVHDACNSAKSNRLPTPDEQRRLAQRNEAIQQSPHPLKKTLQLTLSAWKYDSSRPANWFAFIGNVYRLLTN</sequence>
<dbReference type="EMBL" id="BAABHK010000024">
    <property type="protein sequence ID" value="GAA4638848.1"/>
    <property type="molecule type" value="Genomic_DNA"/>
</dbReference>
<proteinExistence type="predicted"/>
<protein>
    <recommendedName>
        <fullName evidence="3">HNH endonuclease</fullName>
    </recommendedName>
</protein>
<dbReference type="Gene3D" id="1.10.30.50">
    <property type="match status" value="1"/>
</dbReference>
<accession>A0ABP8UUF3</accession>
<keyword evidence="2" id="KW-1185">Reference proteome</keyword>
<reference evidence="2" key="1">
    <citation type="journal article" date="2019" name="Int. J. Syst. Evol. Microbiol.">
        <title>The Global Catalogue of Microorganisms (GCM) 10K type strain sequencing project: providing services to taxonomists for standard genome sequencing and annotation.</title>
        <authorList>
            <consortium name="The Broad Institute Genomics Platform"/>
            <consortium name="The Broad Institute Genome Sequencing Center for Infectious Disease"/>
            <person name="Wu L."/>
            <person name="Ma J."/>
        </authorList>
    </citation>
    <scope>NUCLEOTIDE SEQUENCE [LARGE SCALE GENOMIC DNA]</scope>
    <source>
        <strain evidence="2">JCM 17939</strain>
    </source>
</reference>
<gene>
    <name evidence="1" type="ORF">GCM10023196_098180</name>
</gene>
<name>A0ABP8UUF3_9ACTN</name>
<evidence type="ECO:0000313" key="1">
    <source>
        <dbReference type="EMBL" id="GAA4638848.1"/>
    </source>
</evidence>
<organism evidence="1 2">
    <name type="scientific">Actinoallomurus vinaceus</name>
    <dbReference type="NCBI Taxonomy" id="1080074"/>
    <lineage>
        <taxon>Bacteria</taxon>
        <taxon>Bacillati</taxon>
        <taxon>Actinomycetota</taxon>
        <taxon>Actinomycetes</taxon>
        <taxon>Streptosporangiales</taxon>
        <taxon>Thermomonosporaceae</taxon>
        <taxon>Actinoallomurus</taxon>
    </lineage>
</organism>
<comment type="caution">
    <text evidence="1">The sequence shown here is derived from an EMBL/GenBank/DDBJ whole genome shotgun (WGS) entry which is preliminary data.</text>
</comment>